<dbReference type="EMBL" id="JANPWB010000016">
    <property type="protein sequence ID" value="KAJ1085807.1"/>
    <property type="molecule type" value="Genomic_DNA"/>
</dbReference>
<sequence length="141" mass="15719">MQWAPRRALRRTVARRGGERRLCGGGAAVFSSVRGGSPVVLLGGGGCPLRAVARSCRYSPPRGADLLKGRYAHMPARALIRVALYMHDPSTCESLHAWLLYMQTLTCMAFIYADPYMHGPYARGSLHAWLLYMQTFYMHDS</sequence>
<comment type="caution">
    <text evidence="1">The sequence shown here is derived from an EMBL/GenBank/DDBJ whole genome shotgun (WGS) entry which is preliminary data.</text>
</comment>
<dbReference type="Proteomes" id="UP001066276">
    <property type="component" value="Chromosome 12"/>
</dbReference>
<protein>
    <submittedName>
        <fullName evidence="1">Uncharacterized protein</fullName>
    </submittedName>
</protein>
<organism evidence="1 2">
    <name type="scientific">Pleurodeles waltl</name>
    <name type="common">Iberian ribbed newt</name>
    <dbReference type="NCBI Taxonomy" id="8319"/>
    <lineage>
        <taxon>Eukaryota</taxon>
        <taxon>Metazoa</taxon>
        <taxon>Chordata</taxon>
        <taxon>Craniata</taxon>
        <taxon>Vertebrata</taxon>
        <taxon>Euteleostomi</taxon>
        <taxon>Amphibia</taxon>
        <taxon>Batrachia</taxon>
        <taxon>Caudata</taxon>
        <taxon>Salamandroidea</taxon>
        <taxon>Salamandridae</taxon>
        <taxon>Pleurodelinae</taxon>
        <taxon>Pleurodeles</taxon>
    </lineage>
</organism>
<name>A0AAV7L413_PLEWA</name>
<evidence type="ECO:0000313" key="1">
    <source>
        <dbReference type="EMBL" id="KAJ1085807.1"/>
    </source>
</evidence>
<accession>A0AAV7L413</accession>
<reference evidence="1" key="1">
    <citation type="journal article" date="2022" name="bioRxiv">
        <title>Sequencing and chromosome-scale assembly of the giantPleurodeles waltlgenome.</title>
        <authorList>
            <person name="Brown T."/>
            <person name="Elewa A."/>
            <person name="Iarovenko S."/>
            <person name="Subramanian E."/>
            <person name="Araus A.J."/>
            <person name="Petzold A."/>
            <person name="Susuki M."/>
            <person name="Suzuki K.-i.T."/>
            <person name="Hayashi T."/>
            <person name="Toyoda A."/>
            <person name="Oliveira C."/>
            <person name="Osipova E."/>
            <person name="Leigh N.D."/>
            <person name="Simon A."/>
            <person name="Yun M.H."/>
        </authorList>
    </citation>
    <scope>NUCLEOTIDE SEQUENCE</scope>
    <source>
        <strain evidence="1">20211129_DDA</strain>
        <tissue evidence="1">Liver</tissue>
    </source>
</reference>
<proteinExistence type="predicted"/>
<keyword evidence="2" id="KW-1185">Reference proteome</keyword>
<evidence type="ECO:0000313" key="2">
    <source>
        <dbReference type="Proteomes" id="UP001066276"/>
    </source>
</evidence>
<dbReference type="AlphaFoldDB" id="A0AAV7L413"/>
<gene>
    <name evidence="1" type="ORF">NDU88_005932</name>
</gene>